<dbReference type="Proteomes" id="UP000315750">
    <property type="component" value="Chromosome"/>
</dbReference>
<accession>A0A518AQ89</accession>
<sequence length="494" mass="55306" precursor="true">MTRFCDTAARVAYVALALAVIPFSAQADTPTDLTSKRELFVDSQMIDTMDGVKLELQKPNEEEVVIVHDEPWEGNTSCYHTVFFDDGKYRMYYRGAHFDESTGKSPHAEVFCYAESTDGIHWVKPNLGLHEFNGSKDNNIVIATPTHAHCFAPFRDANPAATADAKYKALTRSRGGLVAYESPDAIHWTLVSSKPVITDGAFDSLNIAYWDSYRQHYVDFHRDFREGVRDIKTCTSDDFTNWTVAEWLSYEGAPTQHLYTNGIVSYHRAPQLFVGLPKRFNPSRNPSNHSQGGVSDCVFMSSRDGETFHRWNEAFVRPGQQANRWVNRNNLPAWGIVETEADTDDAPNQLSLYMTEGYYRGPGTRLRRYTLRLDGFVSIDASAEGGEFTTKPVILSKAGTPTELRINFATSAIGNVRCEILDDAGKVLPGFSLEECDELMGDKVDAVVTWKGKSSLLELSDKPVTLRFVMKDADLYAIHLPEVDATINESQASK</sequence>
<gene>
    <name evidence="2" type="ORF">Pan181_30970</name>
</gene>
<dbReference type="InterPro" id="IPR023296">
    <property type="entry name" value="Glyco_hydro_beta-prop_sf"/>
</dbReference>
<proteinExistence type="predicted"/>
<dbReference type="Gene3D" id="2.115.10.20">
    <property type="entry name" value="Glycosyl hydrolase domain, family 43"/>
    <property type="match status" value="1"/>
</dbReference>
<evidence type="ECO:0008006" key="4">
    <source>
        <dbReference type="Google" id="ProtNLM"/>
    </source>
</evidence>
<evidence type="ECO:0000313" key="3">
    <source>
        <dbReference type="Proteomes" id="UP000315750"/>
    </source>
</evidence>
<protein>
    <recommendedName>
        <fullName evidence="4">Glycosyl hydrolase family 32 N-terminal domain-containing protein</fullName>
    </recommendedName>
</protein>
<name>A0A518AQ89_9BACT</name>
<evidence type="ECO:0000313" key="2">
    <source>
        <dbReference type="EMBL" id="QDU56885.1"/>
    </source>
</evidence>
<dbReference type="RefSeq" id="WP_145247680.1">
    <property type="nucleotide sequence ID" value="NZ_CP036278.1"/>
</dbReference>
<organism evidence="2 3">
    <name type="scientific">Aeoliella mucimassa</name>
    <dbReference type="NCBI Taxonomy" id="2527972"/>
    <lineage>
        <taxon>Bacteria</taxon>
        <taxon>Pseudomonadati</taxon>
        <taxon>Planctomycetota</taxon>
        <taxon>Planctomycetia</taxon>
        <taxon>Pirellulales</taxon>
        <taxon>Lacipirellulaceae</taxon>
        <taxon>Aeoliella</taxon>
    </lineage>
</organism>
<keyword evidence="1" id="KW-0732">Signal</keyword>
<dbReference type="KEGG" id="amuc:Pan181_30970"/>
<dbReference type="EMBL" id="CP036278">
    <property type="protein sequence ID" value="QDU56885.1"/>
    <property type="molecule type" value="Genomic_DNA"/>
</dbReference>
<evidence type="ECO:0000256" key="1">
    <source>
        <dbReference type="SAM" id="SignalP"/>
    </source>
</evidence>
<reference evidence="2 3" key="1">
    <citation type="submission" date="2019-02" db="EMBL/GenBank/DDBJ databases">
        <title>Deep-cultivation of Planctomycetes and their phenomic and genomic characterization uncovers novel biology.</title>
        <authorList>
            <person name="Wiegand S."/>
            <person name="Jogler M."/>
            <person name="Boedeker C."/>
            <person name="Pinto D."/>
            <person name="Vollmers J."/>
            <person name="Rivas-Marin E."/>
            <person name="Kohn T."/>
            <person name="Peeters S.H."/>
            <person name="Heuer A."/>
            <person name="Rast P."/>
            <person name="Oberbeckmann S."/>
            <person name="Bunk B."/>
            <person name="Jeske O."/>
            <person name="Meyerdierks A."/>
            <person name="Storesund J.E."/>
            <person name="Kallscheuer N."/>
            <person name="Luecker S."/>
            <person name="Lage O.M."/>
            <person name="Pohl T."/>
            <person name="Merkel B.J."/>
            <person name="Hornburger P."/>
            <person name="Mueller R.-W."/>
            <person name="Bruemmer F."/>
            <person name="Labrenz M."/>
            <person name="Spormann A.M."/>
            <person name="Op den Camp H."/>
            <person name="Overmann J."/>
            <person name="Amann R."/>
            <person name="Jetten M.S.M."/>
            <person name="Mascher T."/>
            <person name="Medema M.H."/>
            <person name="Devos D.P."/>
            <person name="Kaster A.-K."/>
            <person name="Ovreas L."/>
            <person name="Rohde M."/>
            <person name="Galperin M.Y."/>
            <person name="Jogler C."/>
        </authorList>
    </citation>
    <scope>NUCLEOTIDE SEQUENCE [LARGE SCALE GENOMIC DNA]</scope>
    <source>
        <strain evidence="2 3">Pan181</strain>
    </source>
</reference>
<keyword evidence="3" id="KW-1185">Reference proteome</keyword>
<feature type="chain" id="PRO_5021768158" description="Glycosyl hydrolase family 32 N-terminal domain-containing protein" evidence="1">
    <location>
        <begin position="28"/>
        <end position="494"/>
    </location>
</feature>
<dbReference type="AlphaFoldDB" id="A0A518AQ89"/>
<feature type="signal peptide" evidence="1">
    <location>
        <begin position="1"/>
        <end position="27"/>
    </location>
</feature>
<dbReference type="OrthoDB" id="180690at2"/>
<dbReference type="SUPFAM" id="SSF75005">
    <property type="entry name" value="Arabinanase/levansucrase/invertase"/>
    <property type="match status" value="1"/>
</dbReference>